<dbReference type="Gene3D" id="3.40.980.10">
    <property type="entry name" value="MoaB/Mog-like domain"/>
    <property type="match status" value="1"/>
</dbReference>
<name>A0A177E9U1_9BACT</name>
<dbReference type="STRING" id="1795632.TH606_00065"/>
<dbReference type="OrthoDB" id="9801454at2"/>
<dbReference type="CDD" id="cd00885">
    <property type="entry name" value="cinA"/>
    <property type="match status" value="1"/>
</dbReference>
<dbReference type="Pfam" id="PF18146">
    <property type="entry name" value="CinA_KH"/>
    <property type="match status" value="1"/>
</dbReference>
<dbReference type="SMART" id="SM00852">
    <property type="entry name" value="MoCF_biosynth"/>
    <property type="match status" value="1"/>
</dbReference>
<dbReference type="InterPro" id="IPR036653">
    <property type="entry name" value="CinA-like_C"/>
</dbReference>
<dbReference type="NCBIfam" id="TIGR00200">
    <property type="entry name" value="cinA_nterm"/>
    <property type="match status" value="1"/>
</dbReference>
<gene>
    <name evidence="3" type="ORF">TH606_00065</name>
</gene>
<dbReference type="PANTHER" id="PTHR13939:SF0">
    <property type="entry name" value="NMN AMIDOHYDROLASE-LIKE PROTEIN YFAY"/>
    <property type="match status" value="1"/>
</dbReference>
<feature type="domain" description="MoaB/Mog" evidence="2">
    <location>
        <begin position="4"/>
        <end position="169"/>
    </location>
</feature>
<dbReference type="Pfam" id="PF00994">
    <property type="entry name" value="MoCF_biosynth"/>
    <property type="match status" value="1"/>
</dbReference>
<dbReference type="InterPro" id="IPR008136">
    <property type="entry name" value="CinA_C"/>
</dbReference>
<evidence type="ECO:0000259" key="2">
    <source>
        <dbReference type="SMART" id="SM00852"/>
    </source>
</evidence>
<dbReference type="HAMAP" id="MF_00226_B">
    <property type="entry name" value="CinA_B"/>
    <property type="match status" value="1"/>
</dbReference>
<protein>
    <recommendedName>
        <fullName evidence="1">CinA-like protein</fullName>
    </recommendedName>
</protein>
<dbReference type="InterPro" id="IPR050101">
    <property type="entry name" value="CinA"/>
</dbReference>
<dbReference type="Gene3D" id="3.30.70.2860">
    <property type="match status" value="1"/>
</dbReference>
<dbReference type="PANTHER" id="PTHR13939">
    <property type="entry name" value="NICOTINAMIDE-NUCLEOTIDE AMIDOHYDROLASE PNCC"/>
    <property type="match status" value="1"/>
</dbReference>
<accession>A0A177E9U1</accession>
<dbReference type="NCBIfam" id="TIGR00199">
    <property type="entry name" value="PncC_domain"/>
    <property type="match status" value="1"/>
</dbReference>
<sequence>MAGAILAIGNELVEGRILNRTSFWAARQLLFRGYEIKEINTIPDEPALIEHYVKDFLNRYDFLIVSGGLGPTSDDLTNAAVARALDRQIIRFKEMEKRIREREKAYGLPENPLRLKMADLPEGAELLTDKHPMAGYFLKLKEKLLFCLPGVPEEFEFLLKEKVIPLLEKFLPLKGIFLFKLFKLFGLNEAEVNLALEGLERQWKNVSIGYYPCTPEIHVSLRIKGSQKEEAEKLLDKVSQKIKELFGPYIFGENEDLLEGVIGKLLLERKETLALAESCTGGLVASRITRIPGSSAYFERGVVSYSNEAKIEILGVPEEDIKTFGAVSEPVAKAMAEGVKKLAKTTYGIGITGIAGPTGGTKDKPVGTVWIGFSCKDGTVAQCFLFPGNRHTVQDYAASTALDWLRRYLRYGTLIPGYQFTCKH</sequence>
<proteinExistence type="inferred from homology"/>
<dbReference type="AlphaFoldDB" id="A0A177E9U1"/>
<dbReference type="Pfam" id="PF02464">
    <property type="entry name" value="CinA"/>
    <property type="match status" value="1"/>
</dbReference>
<evidence type="ECO:0000256" key="1">
    <source>
        <dbReference type="HAMAP-Rule" id="MF_00226"/>
    </source>
</evidence>
<dbReference type="Proteomes" id="UP000076964">
    <property type="component" value="Unassembled WGS sequence"/>
</dbReference>
<reference evidence="3 4" key="1">
    <citation type="submission" date="2016-02" db="EMBL/GenBank/DDBJ databases">
        <title>Draft genome sequence of Thermodesulfatator sp. S606.</title>
        <authorList>
            <person name="Lai Q."/>
            <person name="Cao J."/>
            <person name="Dupont S."/>
            <person name="Shao Z."/>
            <person name="Jebbar M."/>
            <person name="Alain K."/>
        </authorList>
    </citation>
    <scope>NUCLEOTIDE SEQUENCE [LARGE SCALE GENOMIC DNA]</scope>
    <source>
        <strain evidence="3 4">S606</strain>
    </source>
</reference>
<dbReference type="InterPro" id="IPR036425">
    <property type="entry name" value="MoaB/Mog-like_dom_sf"/>
</dbReference>
<dbReference type="RefSeq" id="WP_068540348.1">
    <property type="nucleotide sequence ID" value="NZ_LSFI01000001.1"/>
</dbReference>
<dbReference type="EMBL" id="LSFI01000001">
    <property type="protein sequence ID" value="OAG28695.1"/>
    <property type="molecule type" value="Genomic_DNA"/>
</dbReference>
<evidence type="ECO:0000313" key="3">
    <source>
        <dbReference type="EMBL" id="OAG28695.1"/>
    </source>
</evidence>
<dbReference type="InterPro" id="IPR001453">
    <property type="entry name" value="MoaB/Mog_dom"/>
</dbReference>
<comment type="caution">
    <text evidence="3">The sequence shown here is derived from an EMBL/GenBank/DDBJ whole genome shotgun (WGS) entry which is preliminary data.</text>
</comment>
<dbReference type="Gene3D" id="3.90.950.20">
    <property type="entry name" value="CinA-like"/>
    <property type="match status" value="1"/>
</dbReference>
<keyword evidence="4" id="KW-1185">Reference proteome</keyword>
<evidence type="ECO:0000313" key="4">
    <source>
        <dbReference type="Proteomes" id="UP000076964"/>
    </source>
</evidence>
<dbReference type="SUPFAM" id="SSF142433">
    <property type="entry name" value="CinA-like"/>
    <property type="match status" value="1"/>
</dbReference>
<dbReference type="InterPro" id="IPR008135">
    <property type="entry name" value="Competence-induced_CinA"/>
</dbReference>
<comment type="similarity">
    <text evidence="1">Belongs to the CinA family.</text>
</comment>
<dbReference type="PIRSF" id="PIRSF006728">
    <property type="entry name" value="CinA"/>
    <property type="match status" value="1"/>
</dbReference>
<organism evidence="3 4">
    <name type="scientific">Thermodesulfatator autotrophicus</name>
    <dbReference type="NCBI Taxonomy" id="1795632"/>
    <lineage>
        <taxon>Bacteria</taxon>
        <taxon>Pseudomonadati</taxon>
        <taxon>Thermodesulfobacteriota</taxon>
        <taxon>Thermodesulfobacteria</taxon>
        <taxon>Thermodesulfobacteriales</taxon>
        <taxon>Thermodesulfatatoraceae</taxon>
        <taxon>Thermodesulfatator</taxon>
    </lineage>
</organism>
<dbReference type="SUPFAM" id="SSF53218">
    <property type="entry name" value="Molybdenum cofactor biosynthesis proteins"/>
    <property type="match status" value="1"/>
</dbReference>
<dbReference type="InterPro" id="IPR041424">
    <property type="entry name" value="CinA_KH"/>
</dbReference>